<reference evidence="2" key="1">
    <citation type="submission" date="2021-06" db="EMBL/GenBank/DDBJ databases">
        <authorList>
            <person name="Huq M.A."/>
        </authorList>
    </citation>
    <scope>NUCLEOTIDE SEQUENCE</scope>
    <source>
        <strain evidence="2">MAH-26</strain>
    </source>
</reference>
<keyword evidence="3" id="KW-1185">Reference proteome</keyword>
<keyword evidence="1" id="KW-0472">Membrane</keyword>
<organism evidence="2 3">
    <name type="scientific">Pinibacter aurantiacus</name>
    <dbReference type="NCBI Taxonomy" id="2851599"/>
    <lineage>
        <taxon>Bacteria</taxon>
        <taxon>Pseudomonadati</taxon>
        <taxon>Bacteroidota</taxon>
        <taxon>Chitinophagia</taxon>
        <taxon>Chitinophagales</taxon>
        <taxon>Chitinophagaceae</taxon>
        <taxon>Pinibacter</taxon>
    </lineage>
</organism>
<gene>
    <name evidence="2" type="ORF">KTO63_03300</name>
</gene>
<evidence type="ECO:0000256" key="1">
    <source>
        <dbReference type="SAM" id="Phobius"/>
    </source>
</evidence>
<dbReference type="InterPro" id="IPR007165">
    <property type="entry name" value="Phage_holin_4_2"/>
</dbReference>
<dbReference type="Pfam" id="PF04020">
    <property type="entry name" value="Phage_holin_4_2"/>
    <property type="match status" value="1"/>
</dbReference>
<dbReference type="EMBL" id="JAHSPG010000002">
    <property type="protein sequence ID" value="MBV4356159.1"/>
    <property type="molecule type" value="Genomic_DNA"/>
</dbReference>
<dbReference type="AlphaFoldDB" id="A0A9E2S7I6"/>
<name>A0A9E2S7I6_9BACT</name>
<dbReference type="PANTHER" id="PTHR37309">
    <property type="entry name" value="SLR0284 PROTEIN"/>
    <property type="match status" value="1"/>
</dbReference>
<dbReference type="RefSeq" id="WP_217789722.1">
    <property type="nucleotide sequence ID" value="NZ_JAHSPG010000002.1"/>
</dbReference>
<keyword evidence="1" id="KW-0812">Transmembrane</keyword>
<evidence type="ECO:0000313" key="3">
    <source>
        <dbReference type="Proteomes" id="UP000812270"/>
    </source>
</evidence>
<dbReference type="Proteomes" id="UP000812270">
    <property type="component" value="Unassembled WGS sequence"/>
</dbReference>
<feature type="transmembrane region" description="Helical" evidence="1">
    <location>
        <begin position="7"/>
        <end position="26"/>
    </location>
</feature>
<feature type="transmembrane region" description="Helical" evidence="1">
    <location>
        <begin position="88"/>
        <end position="107"/>
    </location>
</feature>
<protein>
    <submittedName>
        <fullName evidence="2">Phage holin family protein</fullName>
    </submittedName>
</protein>
<comment type="caution">
    <text evidence="2">The sequence shown here is derived from an EMBL/GenBank/DDBJ whole genome shotgun (WGS) entry which is preliminary data.</text>
</comment>
<feature type="transmembrane region" description="Helical" evidence="1">
    <location>
        <begin position="62"/>
        <end position="82"/>
    </location>
</feature>
<dbReference type="PANTHER" id="PTHR37309:SF1">
    <property type="entry name" value="SLR0284 PROTEIN"/>
    <property type="match status" value="1"/>
</dbReference>
<accession>A0A9E2S7I6</accession>
<evidence type="ECO:0000313" key="2">
    <source>
        <dbReference type="EMBL" id="MBV4356159.1"/>
    </source>
</evidence>
<keyword evidence="1" id="KW-1133">Transmembrane helix</keyword>
<feature type="transmembrane region" description="Helical" evidence="1">
    <location>
        <begin position="32"/>
        <end position="55"/>
    </location>
</feature>
<sequence length="113" mass="12531">MNLILRIIISAVVAFGLSYILSGVRIDKFTTALLVAIVLGILNAIIKPIIVILTLPITIFTFGLFLFVINAAIILLAAKFVPGFKVDGFWWALLFSFLLSLITSIFYRPSRDE</sequence>
<proteinExistence type="predicted"/>